<sequence>MAVALALFTSVAYGVSNYVGPRLARGVSLYLLLLAGQTCSLVLAAVVVAAGGDPFPAADAVAFALLAGLGNAGGLVLFYRAAQVGPLSIVTPIGALGAALPVAVGIAGGETVTALEGVGILLALTGVVLVARRPVDPDAHPDEHADRRAAILLSVASAFCFGVFLAAIAPAAEDAAGWAVLFSRVSLLSVLVVFCVRLGVLRSVGARRLPVLAVPGILLFLGTFSYAIATREGDLSVVSVLGSLFPVVTVALALGLDRERLSAPQALGVLGTIVGVVLLSMR</sequence>
<protein>
    <recommendedName>
        <fullName evidence="3">EamA domain-containing protein</fullName>
    </recommendedName>
</protein>
<evidence type="ECO:0000313" key="4">
    <source>
        <dbReference type="EMBL" id="PTL58525.1"/>
    </source>
</evidence>
<dbReference type="GO" id="GO:0016020">
    <property type="term" value="C:membrane"/>
    <property type="evidence" value="ECO:0007669"/>
    <property type="project" value="InterPro"/>
</dbReference>
<feature type="transmembrane region" description="Helical" evidence="2">
    <location>
        <begin position="263"/>
        <end position="281"/>
    </location>
</feature>
<feature type="domain" description="EamA" evidence="3">
    <location>
        <begin position="150"/>
        <end position="280"/>
    </location>
</feature>
<dbReference type="EMBL" id="PYYB01000001">
    <property type="protein sequence ID" value="PTL58525.1"/>
    <property type="molecule type" value="Genomic_DNA"/>
</dbReference>
<accession>A0A2T4UH53</accession>
<comment type="caution">
    <text evidence="4">The sequence shown here is derived from an EMBL/GenBank/DDBJ whole genome shotgun (WGS) entry which is preliminary data.</text>
</comment>
<reference evidence="4 5" key="1">
    <citation type="submission" date="2018-03" db="EMBL/GenBank/DDBJ databases">
        <title>Aquarubrobacter algicola gen. nov., sp. nov., a novel actinobacterium isolated from shallow eutrophic lake during the end of cyanobacterial harmful algal blooms.</title>
        <authorList>
            <person name="Chun S.J."/>
        </authorList>
    </citation>
    <scope>NUCLEOTIDE SEQUENCE [LARGE SCALE GENOMIC DNA]</scope>
    <source>
        <strain evidence="4 5">Seoho-28</strain>
    </source>
</reference>
<dbReference type="InterPro" id="IPR037185">
    <property type="entry name" value="EmrE-like"/>
</dbReference>
<feature type="transmembrane region" description="Helical" evidence="2">
    <location>
        <begin position="30"/>
        <end position="49"/>
    </location>
</feature>
<evidence type="ECO:0000259" key="3">
    <source>
        <dbReference type="Pfam" id="PF00892"/>
    </source>
</evidence>
<comment type="similarity">
    <text evidence="1">Belongs to the EamA transporter family.</text>
</comment>
<dbReference type="SUPFAM" id="SSF103481">
    <property type="entry name" value="Multidrug resistance efflux transporter EmrE"/>
    <property type="match status" value="2"/>
</dbReference>
<evidence type="ECO:0000256" key="2">
    <source>
        <dbReference type="SAM" id="Phobius"/>
    </source>
</evidence>
<dbReference type="RefSeq" id="WP_107566963.1">
    <property type="nucleotide sequence ID" value="NZ_PYYB01000001.1"/>
</dbReference>
<dbReference type="PANTHER" id="PTHR22911">
    <property type="entry name" value="ACYL-MALONYL CONDENSING ENZYME-RELATED"/>
    <property type="match status" value="1"/>
</dbReference>
<keyword evidence="2" id="KW-1133">Transmembrane helix</keyword>
<feature type="transmembrane region" description="Helical" evidence="2">
    <location>
        <begin position="150"/>
        <end position="169"/>
    </location>
</feature>
<dbReference type="InterPro" id="IPR000620">
    <property type="entry name" value="EamA_dom"/>
</dbReference>
<evidence type="ECO:0000313" key="5">
    <source>
        <dbReference type="Proteomes" id="UP000240739"/>
    </source>
</evidence>
<dbReference type="Pfam" id="PF00892">
    <property type="entry name" value="EamA"/>
    <property type="match status" value="1"/>
</dbReference>
<dbReference type="OrthoDB" id="68076at2"/>
<feature type="transmembrane region" description="Helical" evidence="2">
    <location>
        <begin position="175"/>
        <end position="197"/>
    </location>
</feature>
<dbReference type="Gene3D" id="1.10.3730.20">
    <property type="match status" value="1"/>
</dbReference>
<name>A0A2T4UH53_9ACTN</name>
<dbReference type="PANTHER" id="PTHR22911:SF137">
    <property type="entry name" value="SOLUTE CARRIER FAMILY 35 MEMBER G2-RELATED"/>
    <property type="match status" value="1"/>
</dbReference>
<keyword evidence="2" id="KW-0472">Membrane</keyword>
<evidence type="ECO:0000256" key="1">
    <source>
        <dbReference type="ARBA" id="ARBA00007362"/>
    </source>
</evidence>
<proteinExistence type="inferred from homology"/>
<feature type="transmembrane region" description="Helical" evidence="2">
    <location>
        <begin position="61"/>
        <end position="82"/>
    </location>
</feature>
<gene>
    <name evidence="4" type="ORF">C7Y72_02065</name>
</gene>
<keyword evidence="2" id="KW-0812">Transmembrane</keyword>
<organism evidence="4 5">
    <name type="scientific">Paraconexibacter algicola</name>
    <dbReference type="NCBI Taxonomy" id="2133960"/>
    <lineage>
        <taxon>Bacteria</taxon>
        <taxon>Bacillati</taxon>
        <taxon>Actinomycetota</taxon>
        <taxon>Thermoleophilia</taxon>
        <taxon>Solirubrobacterales</taxon>
        <taxon>Paraconexibacteraceae</taxon>
        <taxon>Paraconexibacter</taxon>
    </lineage>
</organism>
<dbReference type="AlphaFoldDB" id="A0A2T4UH53"/>
<keyword evidence="5" id="KW-1185">Reference proteome</keyword>
<feature type="transmembrane region" description="Helical" evidence="2">
    <location>
        <begin position="235"/>
        <end position="256"/>
    </location>
</feature>
<feature type="transmembrane region" description="Helical" evidence="2">
    <location>
        <begin position="102"/>
        <end position="130"/>
    </location>
</feature>
<feature type="transmembrane region" description="Helical" evidence="2">
    <location>
        <begin position="209"/>
        <end position="229"/>
    </location>
</feature>
<dbReference type="Proteomes" id="UP000240739">
    <property type="component" value="Unassembled WGS sequence"/>
</dbReference>